<dbReference type="GO" id="GO:0043657">
    <property type="term" value="C:host cell"/>
    <property type="evidence" value="ECO:0007669"/>
    <property type="project" value="UniProtKB-SubCell"/>
</dbReference>
<proteinExistence type="predicted"/>
<accession>A0A2Z6RS12</accession>
<name>A0A2Z6RS12_9GLOM</name>
<reference evidence="5 6" key="1">
    <citation type="submission" date="2017-11" db="EMBL/GenBank/DDBJ databases">
        <title>The genome of Rhizophagus clarus HR1 reveals common genetic basis of auxotrophy among arbuscular mycorrhizal fungi.</title>
        <authorList>
            <person name="Kobayashi Y."/>
        </authorList>
    </citation>
    <scope>NUCLEOTIDE SEQUENCE [LARGE SCALE GENOMIC DNA]</scope>
    <source>
        <strain evidence="5 6">HR1</strain>
    </source>
</reference>
<evidence type="ECO:0000259" key="4">
    <source>
        <dbReference type="Pfam" id="PF20147"/>
    </source>
</evidence>
<evidence type="ECO:0000313" key="5">
    <source>
        <dbReference type="EMBL" id="GBB94848.1"/>
    </source>
</evidence>
<evidence type="ECO:0000313" key="6">
    <source>
        <dbReference type="Proteomes" id="UP000247702"/>
    </source>
</evidence>
<comment type="caution">
    <text evidence="5">The sequence shown here is derived from an EMBL/GenBank/DDBJ whole genome shotgun (WGS) entry which is preliminary data.</text>
</comment>
<organism evidence="5 6">
    <name type="scientific">Rhizophagus clarus</name>
    <dbReference type="NCBI Taxonomy" id="94130"/>
    <lineage>
        <taxon>Eukaryota</taxon>
        <taxon>Fungi</taxon>
        <taxon>Fungi incertae sedis</taxon>
        <taxon>Mucoromycota</taxon>
        <taxon>Glomeromycotina</taxon>
        <taxon>Glomeromycetes</taxon>
        <taxon>Glomerales</taxon>
        <taxon>Glomeraceae</taxon>
        <taxon>Rhizophagus</taxon>
    </lineage>
</organism>
<keyword evidence="3" id="KW-0964">Secreted</keyword>
<keyword evidence="6" id="KW-1185">Reference proteome</keyword>
<dbReference type="GO" id="GO:0005576">
    <property type="term" value="C:extracellular region"/>
    <property type="evidence" value="ECO:0007669"/>
    <property type="project" value="UniProtKB-SubCell"/>
</dbReference>
<dbReference type="InterPro" id="IPR045379">
    <property type="entry name" value="Crinkler_N"/>
</dbReference>
<dbReference type="InterPro" id="IPR027417">
    <property type="entry name" value="P-loop_NTPase"/>
</dbReference>
<sequence>MIFCLIQGDAIKNSFPINTRNYATFGHLRTAIKDAKQNAFVGIDADRLTLWRVDIIQIKENQEMIVKEHKGVELHSFESIGSYFQETPTSTNIRIIVELPPPATTGKRRMVEDEEDNRAKKRWQKDKNRFQNLINSLPEINVQDKCYEYLRNFILNDTKFSRYLITGNPGIGKTFFGRLMPIVLLKENKKVLLDYEAVTALIYPSGDTEYVSDKVQYRQIAEEQDVWCIIDGKGIN</sequence>
<protein>
    <recommendedName>
        <fullName evidence="4">Crinkler effector protein N-terminal domain-containing protein</fullName>
    </recommendedName>
</protein>
<feature type="domain" description="Crinkler effector protein N-terminal" evidence="4">
    <location>
        <begin position="2"/>
        <end position="98"/>
    </location>
</feature>
<comment type="subcellular location">
    <subcellularLocation>
        <location evidence="1">Host cell</location>
    </subcellularLocation>
    <subcellularLocation>
        <location evidence="2">Secreted</location>
    </subcellularLocation>
</comment>
<evidence type="ECO:0000256" key="1">
    <source>
        <dbReference type="ARBA" id="ARBA00004340"/>
    </source>
</evidence>
<gene>
    <name evidence="5" type="ORF">RclHR1_24240003</name>
</gene>
<dbReference type="Proteomes" id="UP000247702">
    <property type="component" value="Unassembled WGS sequence"/>
</dbReference>
<dbReference type="Pfam" id="PF20147">
    <property type="entry name" value="Crinkler"/>
    <property type="match status" value="1"/>
</dbReference>
<dbReference type="AlphaFoldDB" id="A0A2Z6RS12"/>
<evidence type="ECO:0000256" key="2">
    <source>
        <dbReference type="ARBA" id="ARBA00004613"/>
    </source>
</evidence>
<dbReference type="SUPFAM" id="SSF52540">
    <property type="entry name" value="P-loop containing nucleoside triphosphate hydrolases"/>
    <property type="match status" value="1"/>
</dbReference>
<dbReference type="EMBL" id="BEXD01001585">
    <property type="protein sequence ID" value="GBB94848.1"/>
    <property type="molecule type" value="Genomic_DNA"/>
</dbReference>
<evidence type="ECO:0000256" key="3">
    <source>
        <dbReference type="ARBA" id="ARBA00022525"/>
    </source>
</evidence>